<keyword evidence="3" id="KW-1185">Reference proteome</keyword>
<feature type="region of interest" description="Disordered" evidence="1">
    <location>
        <begin position="1"/>
        <end position="107"/>
    </location>
</feature>
<name>A0A4U0WJI5_9PEZI</name>
<protein>
    <submittedName>
        <fullName evidence="2">Uncharacterized protein</fullName>
    </submittedName>
</protein>
<dbReference type="Proteomes" id="UP000309340">
    <property type="component" value="Unassembled WGS sequence"/>
</dbReference>
<proteinExistence type="predicted"/>
<dbReference type="AlphaFoldDB" id="A0A4U0WJI5"/>
<feature type="compositionally biased region" description="Low complexity" evidence="1">
    <location>
        <begin position="56"/>
        <end position="68"/>
    </location>
</feature>
<gene>
    <name evidence="2" type="ORF">B0A55_11111</name>
</gene>
<organism evidence="2 3">
    <name type="scientific">Friedmanniomyces simplex</name>
    <dbReference type="NCBI Taxonomy" id="329884"/>
    <lineage>
        <taxon>Eukaryota</taxon>
        <taxon>Fungi</taxon>
        <taxon>Dikarya</taxon>
        <taxon>Ascomycota</taxon>
        <taxon>Pezizomycotina</taxon>
        <taxon>Dothideomycetes</taxon>
        <taxon>Dothideomycetidae</taxon>
        <taxon>Mycosphaerellales</taxon>
        <taxon>Teratosphaeriaceae</taxon>
        <taxon>Friedmanniomyces</taxon>
    </lineage>
</organism>
<evidence type="ECO:0000313" key="2">
    <source>
        <dbReference type="EMBL" id="TKA63222.1"/>
    </source>
</evidence>
<sequence>MKRVHDHKGEPESLGGSPAMGSASQSQRRINGRKRKASGPIAGEPMPQRNRSEYTPVQVSQPMPMVPQTTQSIVLPYPGYHPQASNGTFTPPEQFYIPNPQPQRRESHDRQLQLYSQWANQRDIITRQMDSVQSPDDEVNIQRLSQNIEELRRLSQEARRG</sequence>
<comment type="caution">
    <text evidence="2">The sequence shown here is derived from an EMBL/GenBank/DDBJ whole genome shotgun (WGS) entry which is preliminary data.</text>
</comment>
<dbReference type="EMBL" id="NAJQ01000972">
    <property type="protein sequence ID" value="TKA63222.1"/>
    <property type="molecule type" value="Genomic_DNA"/>
</dbReference>
<accession>A0A4U0WJI5</accession>
<evidence type="ECO:0000313" key="3">
    <source>
        <dbReference type="Proteomes" id="UP000309340"/>
    </source>
</evidence>
<evidence type="ECO:0000256" key="1">
    <source>
        <dbReference type="SAM" id="MobiDB-lite"/>
    </source>
</evidence>
<dbReference type="STRING" id="329884.A0A4U0WJI5"/>
<dbReference type="OrthoDB" id="5062908at2759"/>
<reference evidence="2 3" key="1">
    <citation type="submission" date="2017-03" db="EMBL/GenBank/DDBJ databases">
        <title>Genomes of endolithic fungi from Antarctica.</title>
        <authorList>
            <person name="Coleine C."/>
            <person name="Masonjones S."/>
            <person name="Stajich J.E."/>
        </authorList>
    </citation>
    <scope>NUCLEOTIDE SEQUENCE [LARGE SCALE GENOMIC DNA]</scope>
    <source>
        <strain evidence="2 3">CCFEE 5184</strain>
    </source>
</reference>